<dbReference type="InterPro" id="IPR010730">
    <property type="entry name" value="HET"/>
</dbReference>
<sequence>MAVPQEYRRPWPWNRYIRAPPCSLRYVVQRNSNGVCIISCLRLMVDVQDFLKPQYESEVQRTSRDLLALKGFYIDMPIVSPTEAGTTVLPPCFSPRGHLEPGNIEWAQEQIQSCIWHQHEIDKPDFVPKRLMRVDGDELFLVESVSNAETKCYAALTYCWGPKEHARKQLKTYRRNLKEHQRDISELQLPAVVQNAVSVTRALSIPYLWVDALCILQDDIKSPDHQGGSDWDEQCKHMGDIYGGAYVTIAAAASENCEEGFLNRMKRVLVPFRFKDGSTPISFGIHPRFINESIDNELTWATRGWTFQERLTSTRLLLFGPNRVHFQCPHSIGGTWGSEDSPMLNTTILRQLQNPYLIWAMIAEDFSQRGLKFTLATDVLPSLSGIARLFQERLEDDYLAGHWKGDLHQSLIWTLDESRTENLSYQDILEQLKHPHQYLAPSWSWIGQPSGVQFDLRLSRQVVSETRPECDIIDACVSVQGDNPLGQVTGGYLEMSARIFEWARGLSSDMPRDPVSDWFSLGREDEYLLDFKPDCNLAESCQGESRPNPPIGFLLIGSGVFAVDHIVSVLLHGRIATYHAHGGTTECDEWMGETIAEISNRSPGATKNRTAYGLMITPAESLGEFYRVGAFISMYREAGGLRLFESCEKQTVRVI</sequence>
<dbReference type="AlphaFoldDB" id="A0A9P9FL58"/>
<comment type="caution">
    <text evidence="2">The sequence shown here is derived from an EMBL/GenBank/DDBJ whole genome shotgun (WGS) entry which is preliminary data.</text>
</comment>
<dbReference type="PANTHER" id="PTHR33112:SF16">
    <property type="entry name" value="HETEROKARYON INCOMPATIBILITY DOMAIN-CONTAINING PROTEIN"/>
    <property type="match status" value="1"/>
</dbReference>
<gene>
    <name evidence="2" type="ORF">EDB81DRAFT_710582</name>
</gene>
<dbReference type="Proteomes" id="UP000738349">
    <property type="component" value="Unassembled WGS sequence"/>
</dbReference>
<proteinExistence type="predicted"/>
<feature type="domain" description="Heterokaryon incompatibility" evidence="1">
    <location>
        <begin position="153"/>
        <end position="309"/>
    </location>
</feature>
<dbReference type="EMBL" id="JAGMUV010000003">
    <property type="protein sequence ID" value="KAH7165197.1"/>
    <property type="molecule type" value="Genomic_DNA"/>
</dbReference>
<name>A0A9P9FL58_9HYPO</name>
<dbReference type="PANTHER" id="PTHR33112">
    <property type="entry name" value="DOMAIN PROTEIN, PUTATIVE-RELATED"/>
    <property type="match status" value="1"/>
</dbReference>
<evidence type="ECO:0000313" key="2">
    <source>
        <dbReference type="EMBL" id="KAH7165197.1"/>
    </source>
</evidence>
<keyword evidence="3" id="KW-1185">Reference proteome</keyword>
<protein>
    <submittedName>
        <fullName evidence="2">Heterokaryon incompatibility protein-domain-containing protein</fullName>
    </submittedName>
</protein>
<reference evidence="2" key="1">
    <citation type="journal article" date="2021" name="Nat. Commun.">
        <title>Genetic determinants of endophytism in the Arabidopsis root mycobiome.</title>
        <authorList>
            <person name="Mesny F."/>
            <person name="Miyauchi S."/>
            <person name="Thiergart T."/>
            <person name="Pickel B."/>
            <person name="Atanasova L."/>
            <person name="Karlsson M."/>
            <person name="Huettel B."/>
            <person name="Barry K.W."/>
            <person name="Haridas S."/>
            <person name="Chen C."/>
            <person name="Bauer D."/>
            <person name="Andreopoulos W."/>
            <person name="Pangilinan J."/>
            <person name="LaButti K."/>
            <person name="Riley R."/>
            <person name="Lipzen A."/>
            <person name="Clum A."/>
            <person name="Drula E."/>
            <person name="Henrissat B."/>
            <person name="Kohler A."/>
            <person name="Grigoriev I.V."/>
            <person name="Martin F.M."/>
            <person name="Hacquard S."/>
        </authorList>
    </citation>
    <scope>NUCLEOTIDE SEQUENCE</scope>
    <source>
        <strain evidence="2">MPI-CAGE-AT-0147</strain>
    </source>
</reference>
<dbReference type="OrthoDB" id="2958217at2759"/>
<dbReference type="Pfam" id="PF06985">
    <property type="entry name" value="HET"/>
    <property type="match status" value="1"/>
</dbReference>
<accession>A0A9P9FL58</accession>
<organism evidence="2 3">
    <name type="scientific">Dactylonectria macrodidyma</name>
    <dbReference type="NCBI Taxonomy" id="307937"/>
    <lineage>
        <taxon>Eukaryota</taxon>
        <taxon>Fungi</taxon>
        <taxon>Dikarya</taxon>
        <taxon>Ascomycota</taxon>
        <taxon>Pezizomycotina</taxon>
        <taxon>Sordariomycetes</taxon>
        <taxon>Hypocreomycetidae</taxon>
        <taxon>Hypocreales</taxon>
        <taxon>Nectriaceae</taxon>
        <taxon>Dactylonectria</taxon>
    </lineage>
</organism>
<evidence type="ECO:0000259" key="1">
    <source>
        <dbReference type="Pfam" id="PF06985"/>
    </source>
</evidence>
<evidence type="ECO:0000313" key="3">
    <source>
        <dbReference type="Proteomes" id="UP000738349"/>
    </source>
</evidence>